<protein>
    <recommendedName>
        <fullName evidence="2">DNA-binding phage zinc finger domain-containing protein</fullName>
    </recommendedName>
</protein>
<evidence type="ECO:0000313" key="3">
    <source>
        <dbReference type="EMBL" id="NYF80652.1"/>
    </source>
</evidence>
<dbReference type="InterPro" id="IPR013762">
    <property type="entry name" value="Integrase-like_cat_sf"/>
</dbReference>
<proteinExistence type="predicted"/>
<evidence type="ECO:0000313" key="4">
    <source>
        <dbReference type="Proteomes" id="UP000589520"/>
    </source>
</evidence>
<feature type="domain" description="DNA-binding phage zinc finger" evidence="2">
    <location>
        <begin position="27"/>
        <end position="72"/>
    </location>
</feature>
<comment type="caution">
    <text evidence="3">The sequence shown here is derived from an EMBL/GenBank/DDBJ whole genome shotgun (WGS) entry which is preliminary data.</text>
</comment>
<dbReference type="InterPro" id="IPR011010">
    <property type="entry name" value="DNA_brk_join_enz"/>
</dbReference>
<organism evidence="3 4">
    <name type="scientific">Granulicella arctica</name>
    <dbReference type="NCBI Taxonomy" id="940613"/>
    <lineage>
        <taxon>Bacteria</taxon>
        <taxon>Pseudomonadati</taxon>
        <taxon>Acidobacteriota</taxon>
        <taxon>Terriglobia</taxon>
        <taxon>Terriglobales</taxon>
        <taxon>Acidobacteriaceae</taxon>
        <taxon>Granulicella</taxon>
    </lineage>
</organism>
<evidence type="ECO:0000259" key="2">
    <source>
        <dbReference type="Pfam" id="PF24623"/>
    </source>
</evidence>
<keyword evidence="1" id="KW-0233">DNA recombination</keyword>
<dbReference type="GO" id="GO:0003677">
    <property type="term" value="F:DNA binding"/>
    <property type="evidence" value="ECO:0007669"/>
    <property type="project" value="InterPro"/>
</dbReference>
<dbReference type="Proteomes" id="UP000589520">
    <property type="component" value="Unassembled WGS sequence"/>
</dbReference>
<dbReference type="GO" id="GO:0015074">
    <property type="term" value="P:DNA integration"/>
    <property type="evidence" value="ECO:0007669"/>
    <property type="project" value="InterPro"/>
</dbReference>
<keyword evidence="4" id="KW-1185">Reference proteome</keyword>
<evidence type="ECO:0000256" key="1">
    <source>
        <dbReference type="ARBA" id="ARBA00023172"/>
    </source>
</evidence>
<dbReference type="GO" id="GO:0006310">
    <property type="term" value="P:DNA recombination"/>
    <property type="evidence" value="ECO:0007669"/>
    <property type="project" value="UniProtKB-KW"/>
</dbReference>
<accession>A0A7Y9TM00</accession>
<dbReference type="InterPro" id="IPR056911">
    <property type="entry name" value="Phage_Znf_bind_put"/>
</dbReference>
<dbReference type="AlphaFoldDB" id="A0A7Y9TM00"/>
<gene>
    <name evidence="3" type="ORF">HDF17_002972</name>
</gene>
<reference evidence="3 4" key="1">
    <citation type="submission" date="2020-07" db="EMBL/GenBank/DDBJ databases">
        <title>Genomic Encyclopedia of Type Strains, Phase IV (KMG-V): Genome sequencing to study the core and pangenomes of soil and plant-associated prokaryotes.</title>
        <authorList>
            <person name="Whitman W."/>
        </authorList>
    </citation>
    <scope>NUCLEOTIDE SEQUENCE [LARGE SCALE GENOMIC DNA]</scope>
    <source>
        <strain evidence="3 4">X4EP2</strain>
    </source>
</reference>
<dbReference type="SUPFAM" id="SSF56349">
    <property type="entry name" value="DNA breaking-rejoining enzymes"/>
    <property type="match status" value="1"/>
</dbReference>
<name>A0A7Y9TM00_9BACT</name>
<dbReference type="EMBL" id="JACCCW010000002">
    <property type="protein sequence ID" value="NYF80652.1"/>
    <property type="molecule type" value="Genomic_DNA"/>
</dbReference>
<dbReference type="Gene3D" id="1.10.443.10">
    <property type="entry name" value="Intergrase catalytic core"/>
    <property type="match status" value="1"/>
</dbReference>
<dbReference type="Pfam" id="PF24623">
    <property type="entry name" value="Phage_zn_bind_8"/>
    <property type="match status" value="1"/>
</dbReference>
<sequence>MPTAEGWVFANPITNRPYHPTEIQKRHFRPSGCCLVACPTCGAAPGVWCWQGQPTANGKRVLIHDTRKVAAGKLGEIGWHTFRHTYRSWLDETGAPMKVQQELMRHASIQTTMNIYGQAMSSSKREANGKVVEMVLKPVAASA</sequence>